<dbReference type="GO" id="GO:0003723">
    <property type="term" value="F:RNA binding"/>
    <property type="evidence" value="ECO:0007669"/>
    <property type="project" value="TreeGrafter"/>
</dbReference>
<dbReference type="GO" id="GO:0015935">
    <property type="term" value="C:small ribosomal subunit"/>
    <property type="evidence" value="ECO:0007669"/>
    <property type="project" value="UniProtKB-ARBA"/>
</dbReference>
<dbReference type="NCBIfam" id="NF001099">
    <property type="entry name" value="PRK00132.1"/>
    <property type="match status" value="1"/>
</dbReference>
<dbReference type="GO" id="GO:0003735">
    <property type="term" value="F:structural constituent of ribosome"/>
    <property type="evidence" value="ECO:0007669"/>
    <property type="project" value="InterPro"/>
</dbReference>
<dbReference type="PANTHER" id="PTHR21569">
    <property type="entry name" value="RIBOSOMAL PROTEIN S9"/>
    <property type="match status" value="1"/>
</dbReference>
<dbReference type="InterPro" id="IPR014721">
    <property type="entry name" value="Ribsml_uS5_D2-typ_fold_subgr"/>
</dbReference>
<dbReference type="PROSITE" id="PS00360">
    <property type="entry name" value="RIBOSOMAL_S9"/>
    <property type="match status" value="1"/>
</dbReference>
<evidence type="ECO:0000256" key="2">
    <source>
        <dbReference type="ARBA" id="ARBA00022980"/>
    </source>
</evidence>
<protein>
    <recommendedName>
        <fullName evidence="5">30S ribosomal protein S9</fullName>
    </recommendedName>
</protein>
<sequence length="128" mass="14517">MEQKNFIGRRKTSTARLYIQPGSGTFTVNKRSLEDYFSTKAHQNVASLPLEVTESDGQFDIKVTVRGGGITGQSGAIQHALARALDDHNEEWHDVLKAHDLLTRDDRMVERKKYGQPGARKKFQFSKR</sequence>
<keyword evidence="3 4" id="KW-0687">Ribonucleoprotein</keyword>
<dbReference type="InterPro" id="IPR020574">
    <property type="entry name" value="Ribosomal_uS9_CS"/>
</dbReference>
<evidence type="ECO:0000256" key="1">
    <source>
        <dbReference type="ARBA" id="ARBA00005251"/>
    </source>
</evidence>
<dbReference type="OrthoDB" id="9803965at2"/>
<evidence type="ECO:0000256" key="5">
    <source>
        <dbReference type="RuleBase" id="RU003816"/>
    </source>
</evidence>
<gene>
    <name evidence="6" type="ORF">SAMN05443144_103244</name>
</gene>
<dbReference type="Pfam" id="PF00380">
    <property type="entry name" value="Ribosomal_S9"/>
    <property type="match status" value="1"/>
</dbReference>
<keyword evidence="2 4" id="KW-0689">Ribosomal protein</keyword>
<dbReference type="GO" id="GO:0005737">
    <property type="term" value="C:cytoplasm"/>
    <property type="evidence" value="ECO:0007669"/>
    <property type="project" value="UniProtKB-ARBA"/>
</dbReference>
<dbReference type="Gene3D" id="3.30.230.10">
    <property type="match status" value="1"/>
</dbReference>
<dbReference type="Proteomes" id="UP000184041">
    <property type="component" value="Unassembled WGS sequence"/>
</dbReference>
<dbReference type="FunFam" id="3.30.230.10:FF:000001">
    <property type="entry name" value="30S ribosomal protein S9"/>
    <property type="match status" value="1"/>
</dbReference>
<dbReference type="InterPro" id="IPR020568">
    <property type="entry name" value="Ribosomal_Su5_D2-typ_SF"/>
</dbReference>
<evidence type="ECO:0000256" key="4">
    <source>
        <dbReference type="RuleBase" id="RU003815"/>
    </source>
</evidence>
<comment type="similarity">
    <text evidence="1 4">Belongs to the universal ribosomal protein uS9 family.</text>
</comment>
<dbReference type="STRING" id="1194090.SAMN05443144_103244"/>
<dbReference type="PANTHER" id="PTHR21569:SF1">
    <property type="entry name" value="SMALL RIBOSOMAL SUBUNIT PROTEIN US9M"/>
    <property type="match status" value="1"/>
</dbReference>
<name>A0A1M4WKQ9_9BACT</name>
<reference evidence="6 7" key="1">
    <citation type="submission" date="2016-11" db="EMBL/GenBank/DDBJ databases">
        <authorList>
            <person name="Jaros S."/>
            <person name="Januszkiewicz K."/>
            <person name="Wedrychowicz H."/>
        </authorList>
    </citation>
    <scope>NUCLEOTIDE SEQUENCE [LARGE SCALE GENOMIC DNA]</scope>
    <source>
        <strain evidence="6 7">DSM 21986</strain>
    </source>
</reference>
<evidence type="ECO:0000313" key="7">
    <source>
        <dbReference type="Proteomes" id="UP000184041"/>
    </source>
</evidence>
<evidence type="ECO:0000256" key="3">
    <source>
        <dbReference type="ARBA" id="ARBA00023274"/>
    </source>
</evidence>
<evidence type="ECO:0000313" key="6">
    <source>
        <dbReference type="EMBL" id="SHE81795.1"/>
    </source>
</evidence>
<dbReference type="EMBL" id="FQUS01000003">
    <property type="protein sequence ID" value="SHE81795.1"/>
    <property type="molecule type" value="Genomic_DNA"/>
</dbReference>
<dbReference type="SUPFAM" id="SSF54211">
    <property type="entry name" value="Ribosomal protein S5 domain 2-like"/>
    <property type="match status" value="1"/>
</dbReference>
<dbReference type="InterPro" id="IPR000754">
    <property type="entry name" value="Ribosomal_uS9"/>
</dbReference>
<dbReference type="GO" id="GO:0006412">
    <property type="term" value="P:translation"/>
    <property type="evidence" value="ECO:0007669"/>
    <property type="project" value="InterPro"/>
</dbReference>
<keyword evidence="7" id="KW-1185">Reference proteome</keyword>
<organism evidence="6 7">
    <name type="scientific">Fodinibius roseus</name>
    <dbReference type="NCBI Taxonomy" id="1194090"/>
    <lineage>
        <taxon>Bacteria</taxon>
        <taxon>Pseudomonadati</taxon>
        <taxon>Balneolota</taxon>
        <taxon>Balneolia</taxon>
        <taxon>Balneolales</taxon>
        <taxon>Balneolaceae</taxon>
        <taxon>Fodinibius</taxon>
    </lineage>
</organism>
<accession>A0A1M4WKQ9</accession>
<dbReference type="AlphaFoldDB" id="A0A1M4WKQ9"/>
<dbReference type="RefSeq" id="WP_073059856.1">
    <property type="nucleotide sequence ID" value="NZ_FQUS01000003.1"/>
</dbReference>
<dbReference type="InterPro" id="IPR023035">
    <property type="entry name" value="Ribosomal_uS9_bac/plastid"/>
</dbReference>
<proteinExistence type="inferred from homology"/>